<dbReference type="PROSITE" id="PS51900">
    <property type="entry name" value="CB"/>
    <property type="match status" value="1"/>
</dbReference>
<proteinExistence type="predicted"/>
<dbReference type="InterPro" id="IPR057084">
    <property type="entry name" value="Int_N"/>
</dbReference>
<gene>
    <name evidence="7" type="ORF">HC231_20610</name>
</gene>
<keyword evidence="2 4" id="KW-0238">DNA-binding</keyword>
<dbReference type="Gene3D" id="1.10.443.10">
    <property type="entry name" value="Intergrase catalytic core"/>
    <property type="match status" value="1"/>
</dbReference>
<evidence type="ECO:0000313" key="8">
    <source>
        <dbReference type="Proteomes" id="UP000671960"/>
    </source>
</evidence>
<dbReference type="InterPro" id="IPR002104">
    <property type="entry name" value="Integrase_catalytic"/>
</dbReference>
<reference evidence="7 8" key="1">
    <citation type="submission" date="2020-03" db="EMBL/GenBank/DDBJ databases">
        <authorList>
            <person name="Bakhshi Ganjeh M."/>
        </authorList>
    </citation>
    <scope>NUCLEOTIDE SEQUENCE [LARGE SCALE GENOMIC DNA]</scope>
    <source>
        <strain evidence="8">Iran 50</strain>
    </source>
</reference>
<dbReference type="Proteomes" id="UP000671960">
    <property type="component" value="Chromosome"/>
</dbReference>
<feature type="domain" description="Tyr recombinase" evidence="5">
    <location>
        <begin position="169"/>
        <end position="334"/>
    </location>
</feature>
<evidence type="ECO:0000256" key="2">
    <source>
        <dbReference type="ARBA" id="ARBA00023125"/>
    </source>
</evidence>
<keyword evidence="8" id="KW-1185">Reference proteome</keyword>
<evidence type="ECO:0000313" key="7">
    <source>
        <dbReference type="EMBL" id="QTF10054.1"/>
    </source>
</evidence>
<dbReference type="PANTHER" id="PTHR30349:SF93">
    <property type="entry name" value="FELS-2 PROPHAGE PROTEIN"/>
    <property type="match status" value="1"/>
</dbReference>
<dbReference type="PANTHER" id="PTHR30349">
    <property type="entry name" value="PHAGE INTEGRASE-RELATED"/>
    <property type="match status" value="1"/>
</dbReference>
<evidence type="ECO:0000259" key="6">
    <source>
        <dbReference type="PROSITE" id="PS51900"/>
    </source>
</evidence>
<keyword evidence="3" id="KW-0233">DNA recombination</keyword>
<name>A0ABX7V2U1_9GAMM</name>
<organism evidence="7 8">
    <name type="scientific">Brenneria izadpanahii</name>
    <dbReference type="NCBI Taxonomy" id="2722756"/>
    <lineage>
        <taxon>Bacteria</taxon>
        <taxon>Pseudomonadati</taxon>
        <taxon>Pseudomonadota</taxon>
        <taxon>Gammaproteobacteria</taxon>
        <taxon>Enterobacterales</taxon>
        <taxon>Pectobacteriaceae</taxon>
        <taxon>Brenneria</taxon>
    </lineage>
</organism>
<protein>
    <submittedName>
        <fullName evidence="7">Tyrosine-type recombinase/integrase</fullName>
    </submittedName>
</protein>
<evidence type="ECO:0000256" key="4">
    <source>
        <dbReference type="PROSITE-ProRule" id="PRU01248"/>
    </source>
</evidence>
<dbReference type="Pfam" id="PF00589">
    <property type="entry name" value="Phage_integrase"/>
    <property type="match status" value="1"/>
</dbReference>
<feature type="domain" description="Core-binding (CB)" evidence="6">
    <location>
        <begin position="59"/>
        <end position="147"/>
    </location>
</feature>
<dbReference type="RefSeq" id="WP_208228539.1">
    <property type="nucleotide sequence ID" value="NZ_CP050854.1"/>
</dbReference>
<dbReference type="InterPro" id="IPR013762">
    <property type="entry name" value="Integrase-like_cat_sf"/>
</dbReference>
<accession>A0ABX7V2U1</accession>
<evidence type="ECO:0000256" key="3">
    <source>
        <dbReference type="ARBA" id="ARBA00023172"/>
    </source>
</evidence>
<dbReference type="InterPro" id="IPR050090">
    <property type="entry name" value="Tyrosine_recombinase_XerCD"/>
</dbReference>
<dbReference type="Pfam" id="PF24624">
    <property type="entry name" value="Int_N"/>
    <property type="match status" value="1"/>
</dbReference>
<sequence length="354" mass="40436">MAISKQPSGKWLLQCFPNGRDGKRIRKQFTTKGEALAYERYIRDESENKPWLGEKQDKRTLADLVDIWFRAHGVTLKDGETRKSAMTYAYEKMGKPLAIEFNARLFSTYREKRLSGELARSETVKQVTPRTMNLELAYFRAMFNELIRLDEWNAPHPLAKIRPFRTEESEMAFLSLDEIEKLFIECESSRAKHLLLIVKICLATGARWSEAESLTPAQITNNRITYIKTKGKRNRTVPISEELSKEITNAIPKGHGNRPIFIPCYSAFRSALKRAGIETPAGQLSHVLRHTFGSYFMMEGGNILVLQRILGHTDIKVTMRYAHFAPDHLNDALSLNPLALMKSGNKMAAEKTNI</sequence>
<evidence type="ECO:0000256" key="1">
    <source>
        <dbReference type="ARBA" id="ARBA00022908"/>
    </source>
</evidence>
<dbReference type="EMBL" id="CP050854">
    <property type="protein sequence ID" value="QTF10054.1"/>
    <property type="molecule type" value="Genomic_DNA"/>
</dbReference>
<dbReference type="InterPro" id="IPR011010">
    <property type="entry name" value="DNA_brk_join_enz"/>
</dbReference>
<evidence type="ECO:0000259" key="5">
    <source>
        <dbReference type="PROSITE" id="PS51898"/>
    </source>
</evidence>
<dbReference type="PROSITE" id="PS51898">
    <property type="entry name" value="TYR_RECOMBINASE"/>
    <property type="match status" value="1"/>
</dbReference>
<dbReference type="CDD" id="cd00796">
    <property type="entry name" value="INT_Rci_Hp1_C"/>
    <property type="match status" value="1"/>
</dbReference>
<dbReference type="InterPro" id="IPR044068">
    <property type="entry name" value="CB"/>
</dbReference>
<keyword evidence="1" id="KW-0229">DNA integration</keyword>
<dbReference type="SUPFAM" id="SSF56349">
    <property type="entry name" value="DNA breaking-rejoining enzymes"/>
    <property type="match status" value="1"/>
</dbReference>